<sequence>MRTGGPTLPTPHPLADRLPAVYLEDDFTQRFLAALDEVLAPVFTALDGFAGYLDPKVAPEDFLDWLGHWVALDVGEGWSVLQRRALVANAVQLHRWRGTRRGLIAHVRLLTGGQVEVVDSGGCTSSDRPGVPLPDTGPARVVVRVRVADPGAVDRVRLSAAIAAAVPAHVVVELEVGGL</sequence>
<dbReference type="RefSeq" id="WP_121227472.1">
    <property type="nucleotide sequence ID" value="NZ_JBIUBA010000016.1"/>
</dbReference>
<comment type="caution">
    <text evidence="1">The sequence shown here is derived from an EMBL/GenBank/DDBJ whole genome shotgun (WGS) entry which is preliminary data.</text>
</comment>
<dbReference type="AlphaFoldDB" id="A0A495XPJ8"/>
<dbReference type="InterPro" id="IPR011748">
    <property type="entry name" value="Unchr_phage_tail-like"/>
</dbReference>
<evidence type="ECO:0000313" key="2">
    <source>
        <dbReference type="Proteomes" id="UP000272729"/>
    </source>
</evidence>
<dbReference type="EMBL" id="RBXR01000001">
    <property type="protein sequence ID" value="RKT73588.1"/>
    <property type="molecule type" value="Genomic_DNA"/>
</dbReference>
<dbReference type="NCBIfam" id="TIGR02242">
    <property type="entry name" value="tail_TIGR02242"/>
    <property type="match status" value="1"/>
</dbReference>
<accession>A0A495XPJ8</accession>
<dbReference type="Proteomes" id="UP000272729">
    <property type="component" value="Unassembled WGS sequence"/>
</dbReference>
<dbReference type="InterPro" id="IPR006521">
    <property type="entry name" value="Tail_protein_I"/>
</dbReference>
<evidence type="ECO:0000313" key="1">
    <source>
        <dbReference type="EMBL" id="RKT73588.1"/>
    </source>
</evidence>
<gene>
    <name evidence="1" type="ORF">DFJ66_6925</name>
</gene>
<dbReference type="OrthoDB" id="370073at2"/>
<protein>
    <submittedName>
        <fullName evidence="1">Phage tail-like protein</fullName>
    </submittedName>
</protein>
<organism evidence="1 2">
    <name type="scientific">Saccharothrix variisporea</name>
    <dbReference type="NCBI Taxonomy" id="543527"/>
    <lineage>
        <taxon>Bacteria</taxon>
        <taxon>Bacillati</taxon>
        <taxon>Actinomycetota</taxon>
        <taxon>Actinomycetes</taxon>
        <taxon>Pseudonocardiales</taxon>
        <taxon>Pseudonocardiaceae</taxon>
        <taxon>Saccharothrix</taxon>
    </lineage>
</organism>
<reference evidence="1 2" key="1">
    <citation type="submission" date="2018-10" db="EMBL/GenBank/DDBJ databases">
        <title>Sequencing the genomes of 1000 actinobacteria strains.</title>
        <authorList>
            <person name="Klenk H.-P."/>
        </authorList>
    </citation>
    <scope>NUCLEOTIDE SEQUENCE [LARGE SCALE GENOMIC DNA]</scope>
    <source>
        <strain evidence="1 2">DSM 43911</strain>
    </source>
</reference>
<proteinExistence type="predicted"/>
<dbReference type="Pfam" id="PF09684">
    <property type="entry name" value="Tail_P2_I"/>
    <property type="match status" value="1"/>
</dbReference>
<name>A0A495XPJ8_9PSEU</name>
<keyword evidence="2" id="KW-1185">Reference proteome</keyword>